<dbReference type="PANTHER" id="PTHR36836">
    <property type="entry name" value="COLANIC ACID BIOSYNTHESIS PROTEIN WCAK"/>
    <property type="match status" value="1"/>
</dbReference>
<dbReference type="InterPro" id="IPR007345">
    <property type="entry name" value="Polysacch_pyruvyl_Trfase"/>
</dbReference>
<protein>
    <submittedName>
        <fullName evidence="2">Colanic acid biosynthesis protein</fullName>
    </submittedName>
</protein>
<evidence type="ECO:0000313" key="2">
    <source>
        <dbReference type="EMBL" id="STZ58139.1"/>
    </source>
</evidence>
<sequence>MIASVTGINFYNKGAELMAYAVSQEYSSWGEGFIPAAHLGIGTFEERRKAGLRSHVWTTNRRRDRLPGGPALLASAGNVLPSSLRRRYELVSDRDVDVILDASGFAFSDQWGPAKAQKMARLCSRWKAAGKRVVLLPQAFGPFSTEPTRTATRAILRTADLVFARDESSYEALHALGDDASGIRLAPDFTNLLNPVPSSTAADLAGRACIIPNIRMLDKTGDDTSNAYLEFLVRLVRELVNNGHRPFLLIHEKTDRPLAEQVRDLAATRHGCDVEVVARSSALELKAIIGSCSLVVGSRFHALVSALSQSVPSIATGWSHKYLELFRDYGVEEYVVPVSASADEALVALKQLDSNETYEATRLRLSERAETQKAGARKMWEEVRRAITG</sequence>
<dbReference type="EMBL" id="UGQT01000001">
    <property type="protein sequence ID" value="STZ58139.1"/>
    <property type="molecule type" value="Genomic_DNA"/>
</dbReference>
<dbReference type="PANTHER" id="PTHR36836:SF1">
    <property type="entry name" value="COLANIC ACID BIOSYNTHESIS PROTEIN WCAK"/>
    <property type="match status" value="1"/>
</dbReference>
<dbReference type="OrthoDB" id="7054481at2"/>
<feature type="domain" description="Polysaccharide pyruvyl transferase" evidence="1">
    <location>
        <begin position="78"/>
        <end position="320"/>
    </location>
</feature>
<gene>
    <name evidence="2" type="ORF">NCTC10821_01645</name>
</gene>
<dbReference type="Pfam" id="PF04230">
    <property type="entry name" value="PS_pyruv_trans"/>
    <property type="match status" value="1"/>
</dbReference>
<proteinExistence type="predicted"/>
<evidence type="ECO:0000259" key="1">
    <source>
        <dbReference type="Pfam" id="PF04230"/>
    </source>
</evidence>
<keyword evidence="3" id="KW-1185">Reference proteome</keyword>
<dbReference type="Proteomes" id="UP000254978">
    <property type="component" value="Unassembled WGS sequence"/>
</dbReference>
<evidence type="ECO:0000313" key="3">
    <source>
        <dbReference type="Proteomes" id="UP000254978"/>
    </source>
</evidence>
<dbReference type="SUPFAM" id="SSF53756">
    <property type="entry name" value="UDP-Glycosyltransferase/glycogen phosphorylase"/>
    <property type="match status" value="1"/>
</dbReference>
<reference evidence="2 3" key="1">
    <citation type="submission" date="2018-06" db="EMBL/GenBank/DDBJ databases">
        <authorList>
            <consortium name="Pathogen Informatics"/>
            <person name="Doyle S."/>
        </authorList>
    </citation>
    <scope>NUCLEOTIDE SEQUENCE [LARGE SCALE GENOMIC DNA]</scope>
    <source>
        <strain evidence="2 3">NCTC10821</strain>
    </source>
</reference>
<dbReference type="RefSeq" id="WP_115278100.1">
    <property type="nucleotide sequence ID" value="NZ_AP022600.1"/>
</dbReference>
<dbReference type="AlphaFoldDB" id="A0A378TBK1"/>
<name>A0A378TBK1_9MYCO</name>
<accession>A0A378TBK1</accession>
<organism evidence="2 3">
    <name type="scientific">Mycolicibacterium tokaiense</name>
    <dbReference type="NCBI Taxonomy" id="39695"/>
    <lineage>
        <taxon>Bacteria</taxon>
        <taxon>Bacillati</taxon>
        <taxon>Actinomycetota</taxon>
        <taxon>Actinomycetes</taxon>
        <taxon>Mycobacteriales</taxon>
        <taxon>Mycobacteriaceae</taxon>
        <taxon>Mycolicibacterium</taxon>
    </lineage>
</organism>